<evidence type="ECO:0000256" key="2">
    <source>
        <dbReference type="ARBA" id="ARBA00022722"/>
    </source>
</evidence>
<dbReference type="GO" id="GO:0003676">
    <property type="term" value="F:nucleic acid binding"/>
    <property type="evidence" value="ECO:0007669"/>
    <property type="project" value="InterPro"/>
</dbReference>
<evidence type="ECO:0000256" key="3">
    <source>
        <dbReference type="ARBA" id="ARBA00022801"/>
    </source>
</evidence>
<dbReference type="Gene3D" id="3.30.420.10">
    <property type="entry name" value="Ribonuclease H-like superfamily/Ribonuclease H"/>
    <property type="match status" value="1"/>
</dbReference>
<accession>A0A3N2Q464</accession>
<reference evidence="7 8" key="1">
    <citation type="journal article" date="2018" name="Mol. Ecol.">
        <title>The obligate alkalophilic soda-lake fungus Sodiomyces alkalinus has shifted to a protein diet.</title>
        <authorList>
            <person name="Grum-Grzhimaylo A.A."/>
            <person name="Falkoski D.L."/>
            <person name="van den Heuvel J."/>
            <person name="Valero-Jimenez C.A."/>
            <person name="Min B."/>
            <person name="Choi I.G."/>
            <person name="Lipzen A."/>
            <person name="Daum C.G."/>
            <person name="Aanen D.K."/>
            <person name="Tsang A."/>
            <person name="Henrissat B."/>
            <person name="Bilanenko E.N."/>
            <person name="de Vries R.P."/>
            <person name="van Kan J.A.L."/>
            <person name="Grigoriev I.V."/>
            <person name="Debets A.J.M."/>
        </authorList>
    </citation>
    <scope>NUCLEOTIDE SEQUENCE [LARGE SCALE GENOMIC DNA]</scope>
    <source>
        <strain evidence="7 8">F11</strain>
    </source>
</reference>
<dbReference type="STRING" id="1314773.A0A3N2Q464"/>
<dbReference type="RefSeq" id="XP_028469312.1">
    <property type="nucleotide sequence ID" value="XM_028611409.1"/>
</dbReference>
<keyword evidence="2" id="KW-0540">Nuclease</keyword>
<dbReference type="GO" id="GO:0004527">
    <property type="term" value="F:exonuclease activity"/>
    <property type="evidence" value="ECO:0007669"/>
    <property type="project" value="UniProtKB-KW"/>
</dbReference>
<sequence length="704" mass="76556">MSSFLSFKHIPCPAGNKCAAFQCLFGHGNNNGSGIIAGTRSSSTVTTKPSTTASRPHSAPSEDDDDPTSSQGGPRKRQKIDQALATAGSEERISRPPTTASVAPTVPATAQSTKPSSLTRPISPPALGRRISSTLDRLPAANGAKEKNATTTQPKLTPHRRTLSSTSSNKPPSGGKLRASGLDSAPTSTPSPTPARTKKNPPAGPSPSTGTASGPSASSSPKPRKVESLNPRHLKSAPASHETRIRLLKLLHSELKRLNTELKKTAKDADTDLVLSDQELIWEALDQEEAAAVTKPTIYSQSLRNAIMKLKRMNVQQWKEERRTLDRRCRDTKKRPEQDPADTPKKVVTGLQPAQEVLLLRRLLTSVDGLAAHGYVPTLPTAAEIAKARDGMEAAQGWEKCDRCDRRFQVFPGRSEDGSLTSGGACTFHHGKTYFPERQAGDKSKKAKRYLCCGQEIGDSAGCAEAPHHVFKVTDPKRLASILNYAETPANPSVPADRAVCFDCEMCYTTYGLELVRLTATAWPTGATMLDVLVMPRGEILDLNSRFSGVWPDDMAQAEMWNNKEVPNCESKDGPKRMKIVPSPEAARDLLFSLISPETPLIGHGLENDLNAVRIIHPTLIDTVLLHPHKAGLPFRYGLKRLMQERLDRKIQVETGSKTLGHDSAEDARAAGELVHLKIMEEWQNMQRRGWKLDASIGAFIPPC</sequence>
<evidence type="ECO:0000259" key="6">
    <source>
        <dbReference type="SMART" id="SM00479"/>
    </source>
</evidence>
<dbReference type="PANTHER" id="PTHR12801">
    <property type="entry name" value="RNA EXONUCLEASE REXO1 / RECO3 FAMILY MEMBER-RELATED"/>
    <property type="match status" value="1"/>
</dbReference>
<evidence type="ECO:0000256" key="1">
    <source>
        <dbReference type="ARBA" id="ARBA00006357"/>
    </source>
</evidence>
<keyword evidence="3" id="KW-0378">Hydrolase</keyword>
<evidence type="ECO:0000256" key="5">
    <source>
        <dbReference type="SAM" id="MobiDB-lite"/>
    </source>
</evidence>
<dbReference type="GO" id="GO:0005634">
    <property type="term" value="C:nucleus"/>
    <property type="evidence" value="ECO:0007669"/>
    <property type="project" value="TreeGrafter"/>
</dbReference>
<evidence type="ECO:0000256" key="4">
    <source>
        <dbReference type="ARBA" id="ARBA00022839"/>
    </source>
</evidence>
<dbReference type="GeneID" id="39579887"/>
<dbReference type="InterPro" id="IPR036397">
    <property type="entry name" value="RNaseH_sf"/>
</dbReference>
<name>A0A3N2Q464_SODAK</name>
<feature type="compositionally biased region" description="Polar residues" evidence="5">
    <location>
        <begin position="111"/>
        <end position="120"/>
    </location>
</feature>
<dbReference type="InterPro" id="IPR013520">
    <property type="entry name" value="Ribonucl_H"/>
</dbReference>
<proteinExistence type="inferred from homology"/>
<evidence type="ECO:0000313" key="8">
    <source>
        <dbReference type="Proteomes" id="UP000272025"/>
    </source>
</evidence>
<keyword evidence="8" id="KW-1185">Reference proteome</keyword>
<organism evidence="7 8">
    <name type="scientific">Sodiomyces alkalinus (strain CBS 110278 / VKM F-3762 / F11)</name>
    <name type="common">Alkaliphilic filamentous fungus</name>
    <dbReference type="NCBI Taxonomy" id="1314773"/>
    <lineage>
        <taxon>Eukaryota</taxon>
        <taxon>Fungi</taxon>
        <taxon>Dikarya</taxon>
        <taxon>Ascomycota</taxon>
        <taxon>Pezizomycotina</taxon>
        <taxon>Sordariomycetes</taxon>
        <taxon>Hypocreomycetidae</taxon>
        <taxon>Glomerellales</taxon>
        <taxon>Plectosphaerellaceae</taxon>
        <taxon>Sodiomyces</taxon>
    </lineage>
</organism>
<feature type="compositionally biased region" description="Basic and acidic residues" evidence="5">
    <location>
        <begin position="321"/>
        <end position="345"/>
    </location>
</feature>
<dbReference type="InterPro" id="IPR047021">
    <property type="entry name" value="REXO1/3/4-like"/>
</dbReference>
<evidence type="ECO:0000313" key="7">
    <source>
        <dbReference type="EMBL" id="ROT41506.1"/>
    </source>
</evidence>
<feature type="compositionally biased region" description="Low complexity" evidence="5">
    <location>
        <begin position="96"/>
        <end position="110"/>
    </location>
</feature>
<dbReference type="Proteomes" id="UP000272025">
    <property type="component" value="Unassembled WGS sequence"/>
</dbReference>
<comment type="similarity">
    <text evidence="1">Belongs to the REXO1/REXO3 family.</text>
</comment>
<dbReference type="SUPFAM" id="SSF53098">
    <property type="entry name" value="Ribonuclease H-like"/>
    <property type="match status" value="1"/>
</dbReference>
<dbReference type="AlphaFoldDB" id="A0A3N2Q464"/>
<feature type="domain" description="Exonuclease" evidence="6">
    <location>
        <begin position="498"/>
        <end position="684"/>
    </location>
</feature>
<feature type="region of interest" description="Disordered" evidence="5">
    <location>
        <begin position="321"/>
        <end position="346"/>
    </location>
</feature>
<feature type="compositionally biased region" description="Low complexity" evidence="5">
    <location>
        <begin position="206"/>
        <end position="221"/>
    </location>
</feature>
<dbReference type="SMART" id="SM00479">
    <property type="entry name" value="EXOIII"/>
    <property type="match status" value="1"/>
</dbReference>
<gene>
    <name evidence="7" type="ORF">SODALDRAFT_331243</name>
</gene>
<dbReference type="InterPro" id="IPR034922">
    <property type="entry name" value="REX1-like_exo"/>
</dbReference>
<dbReference type="EMBL" id="ML119052">
    <property type="protein sequence ID" value="ROT41506.1"/>
    <property type="molecule type" value="Genomic_DNA"/>
</dbReference>
<feature type="compositionally biased region" description="Low complexity" evidence="5">
    <location>
        <begin position="39"/>
        <end position="54"/>
    </location>
</feature>
<dbReference type="InterPro" id="IPR012337">
    <property type="entry name" value="RNaseH-like_sf"/>
</dbReference>
<dbReference type="CDD" id="cd06145">
    <property type="entry name" value="REX1_like"/>
    <property type="match status" value="1"/>
</dbReference>
<dbReference type="PANTHER" id="PTHR12801:SF112">
    <property type="entry name" value="RNA EXONUCLEASE 3"/>
    <property type="match status" value="1"/>
</dbReference>
<protein>
    <recommendedName>
        <fullName evidence="6">Exonuclease domain-containing protein</fullName>
    </recommendedName>
</protein>
<keyword evidence="4" id="KW-0269">Exonuclease</keyword>
<feature type="region of interest" description="Disordered" evidence="5">
    <location>
        <begin position="36"/>
        <end position="241"/>
    </location>
</feature>
<dbReference type="OrthoDB" id="3996471at2759"/>